<feature type="binding site" evidence="7">
    <location>
        <position position="144"/>
    </location>
    <ligand>
        <name>substrate</name>
    </ligand>
</feature>
<evidence type="ECO:0000259" key="8">
    <source>
        <dbReference type="Pfam" id="PF01702"/>
    </source>
</evidence>
<comment type="catalytic activity">
    <reaction evidence="6 7">
        <text>7-aminomethyl-7-carbaguanine + guanosine(34) in tRNA = 7-aminomethyl-7-carbaguanosine(34) in tRNA + guanine</text>
        <dbReference type="Rhea" id="RHEA:24104"/>
        <dbReference type="Rhea" id="RHEA-COMP:10341"/>
        <dbReference type="Rhea" id="RHEA-COMP:10342"/>
        <dbReference type="ChEBI" id="CHEBI:16235"/>
        <dbReference type="ChEBI" id="CHEBI:58703"/>
        <dbReference type="ChEBI" id="CHEBI:74269"/>
        <dbReference type="ChEBI" id="CHEBI:82833"/>
        <dbReference type="EC" id="2.4.2.29"/>
    </reaction>
</comment>
<dbReference type="PANTHER" id="PTHR46499:SF1">
    <property type="entry name" value="QUEUINE TRNA-RIBOSYLTRANSFERASE"/>
    <property type="match status" value="1"/>
</dbReference>
<comment type="pathway">
    <text evidence="1 7">tRNA modification; tRNA-queuosine biosynthesis.</text>
</comment>
<dbReference type="InterPro" id="IPR050076">
    <property type="entry name" value="ArchSynthase1/Queuine_TRR"/>
</dbReference>
<evidence type="ECO:0000256" key="6">
    <source>
        <dbReference type="ARBA" id="ARBA00050112"/>
    </source>
</evidence>
<gene>
    <name evidence="7" type="primary">tgt</name>
    <name evidence="9" type="ordered locus">RBRH_01668</name>
</gene>
<feature type="binding site" evidence="7">
    <location>
        <position position="310"/>
    </location>
    <ligand>
        <name>Zn(2+)</name>
        <dbReference type="ChEBI" id="CHEBI:29105"/>
    </ligand>
</feature>
<dbReference type="NCBIfam" id="TIGR00430">
    <property type="entry name" value="Q_tRNA_tgt"/>
    <property type="match status" value="1"/>
</dbReference>
<dbReference type="InterPro" id="IPR002616">
    <property type="entry name" value="tRNA_ribo_trans-like"/>
</dbReference>
<proteinExistence type="inferred from homology"/>
<dbReference type="GO" id="GO:0008479">
    <property type="term" value="F:tRNA-guanosine(34) queuine transglycosylase activity"/>
    <property type="evidence" value="ECO:0007669"/>
    <property type="project" value="UniProtKB-UniRule"/>
</dbReference>
<comment type="subunit">
    <text evidence="7">Homodimer. Within each dimer, one monomer is responsible for RNA recognition and catalysis, while the other monomer binds to the replacement base PreQ1.</text>
</comment>
<accession>E5AM66</accession>
<reference evidence="9 10" key="1">
    <citation type="journal article" date="2011" name="J. Bacteriol.">
        <title>Complete genome sequence of Burkholderia rhizoxinica, an endosymbiont of Rhizopus microsporus.</title>
        <authorList>
            <person name="Lackner G."/>
            <person name="Moebius N."/>
            <person name="Partida-Martinez L."/>
            <person name="Hertweck C."/>
        </authorList>
    </citation>
    <scope>NUCLEOTIDE SEQUENCE [LARGE SCALE GENOMIC DNA]</scope>
    <source>
        <strain evidence="10">DSM 19002 / CIP 109453 / HKI 454</strain>
    </source>
</reference>
<dbReference type="GO" id="GO:0046872">
    <property type="term" value="F:metal ion binding"/>
    <property type="evidence" value="ECO:0007669"/>
    <property type="project" value="UniProtKB-KW"/>
</dbReference>
<name>E5AM66_MYCRK</name>
<keyword evidence="7" id="KW-0862">Zinc</keyword>
<dbReference type="FunFam" id="3.20.20.105:FF:000001">
    <property type="entry name" value="Queuine tRNA-ribosyltransferase"/>
    <property type="match status" value="1"/>
</dbReference>
<dbReference type="HOGENOM" id="CLU_022060_0_1_4"/>
<keyword evidence="7" id="KW-0479">Metal-binding</keyword>
<dbReference type="GO" id="GO:0005829">
    <property type="term" value="C:cytosol"/>
    <property type="evidence" value="ECO:0007669"/>
    <property type="project" value="TreeGrafter"/>
</dbReference>
<evidence type="ECO:0000256" key="1">
    <source>
        <dbReference type="ARBA" id="ARBA00004691"/>
    </source>
</evidence>
<feature type="domain" description="tRNA-guanine(15) transglycosylase-like" evidence="8">
    <location>
        <begin position="11"/>
        <end position="371"/>
    </location>
</feature>
<dbReference type="PANTHER" id="PTHR46499">
    <property type="entry name" value="QUEUINE TRNA-RIBOSYLTRANSFERASE"/>
    <property type="match status" value="1"/>
</dbReference>
<comment type="cofactor">
    <cofactor evidence="7">
        <name>Zn(2+)</name>
        <dbReference type="ChEBI" id="CHEBI:29105"/>
    </cofactor>
    <text evidence="7">Binds 1 zinc ion per subunit.</text>
</comment>
<dbReference type="KEGG" id="brh:RBRH_01668"/>
<feature type="binding site" evidence="7">
    <location>
        <begin position="90"/>
        <end position="94"/>
    </location>
    <ligand>
        <name>substrate</name>
    </ligand>
</feature>
<evidence type="ECO:0000256" key="7">
    <source>
        <dbReference type="HAMAP-Rule" id="MF_00168"/>
    </source>
</evidence>
<organism evidence="9 10">
    <name type="scientific">Mycetohabitans rhizoxinica (strain DSM 19002 / CIP 109453 / HKI 454)</name>
    <name type="common">Paraburkholderia rhizoxinica</name>
    <dbReference type="NCBI Taxonomy" id="882378"/>
    <lineage>
        <taxon>Bacteria</taxon>
        <taxon>Pseudomonadati</taxon>
        <taxon>Pseudomonadota</taxon>
        <taxon>Betaproteobacteria</taxon>
        <taxon>Burkholderiales</taxon>
        <taxon>Burkholderiaceae</taxon>
        <taxon>Mycetohabitans</taxon>
    </lineage>
</organism>
<sequence>MLKFDLLRTDGLARRGRLTLNHGTIDTPIFMPVGTYGTVKAMAPRELEDIRAQIILGNTFHLWLRPGLDTITAHGGLHRFMGWQRPILTDSGGFQVFSLGELRTITEDGVTFASPINGDRLFLSPEVSMQVQKVLNSDIVMQFDECTPYATDGVPTSHDATARSMQMSLRWAKRSLDEFRRLANPNALFGIVQGGMYEALRDESLAGLSDLGFDGYAIGGLSVGEPKEDMLRVLQHIGPRLPLDKPHYLMGVGTPEDLVAGVAAGIDMFDCVMPTRNARNGWLFTRFGDLKIRNAMHRNDTRPLDESCVCHTCRHFSRAYLHHLHRVGEILGAQLNTIHNLHYYLNLMQEIRDAIEAGTFNAFVTRFHADRARGVE</sequence>
<feature type="binding site" evidence="7">
    <location>
        <position position="339"/>
    </location>
    <ligand>
        <name>Zn(2+)</name>
        <dbReference type="ChEBI" id="CHEBI:29105"/>
    </ligand>
</feature>
<dbReference type="STRING" id="882378.RBRH_01668"/>
<evidence type="ECO:0000313" key="9">
    <source>
        <dbReference type="EMBL" id="CBW73943.1"/>
    </source>
</evidence>
<keyword evidence="2 7" id="KW-0328">Glycosyltransferase</keyword>
<feature type="region of interest" description="RNA binding" evidence="7">
    <location>
        <begin position="251"/>
        <end position="257"/>
    </location>
</feature>
<dbReference type="InterPro" id="IPR004803">
    <property type="entry name" value="TGT"/>
</dbReference>
<feature type="active site" description="Proton acceptor" evidence="7">
    <location>
        <position position="90"/>
    </location>
</feature>
<dbReference type="NCBIfam" id="TIGR00449">
    <property type="entry name" value="tgt_general"/>
    <property type="match status" value="1"/>
</dbReference>
<dbReference type="InterPro" id="IPR036511">
    <property type="entry name" value="TGT-like_sf"/>
</dbReference>
<dbReference type="Proteomes" id="UP000007437">
    <property type="component" value="Chromosome"/>
</dbReference>
<comment type="function">
    <text evidence="7">Catalyzes the base-exchange of a guanine (G) residue with the queuine precursor 7-aminomethyl-7-deazaguanine (PreQ1) at position 34 (anticodon wobble position) in tRNAs with GU(N) anticodons (tRNA-Asp, -Asn, -His and -Tyr). Catalysis occurs through a double-displacement mechanism. The nucleophile active site attacks the C1' of nucleotide 34 to detach the guanine base from the RNA, forming a covalent enzyme-RNA intermediate. The proton acceptor active site deprotonates the incoming PreQ1, allowing a nucleophilic attack on the C1' of the ribose to form the product. After dissociation, two additional enzymatic reactions on the tRNA convert PreQ1 to queuine (Q), resulting in the hypermodified nucleoside queuosine (7-(((4,5-cis-dihydroxy-2-cyclopenten-1-yl)amino)methyl)-7-deazaguanosine).</text>
</comment>
<dbReference type="UniPathway" id="UPA00392"/>
<keyword evidence="4 7" id="KW-0819">tRNA processing</keyword>
<comment type="similarity">
    <text evidence="7">Belongs to the queuine tRNA-ribosyltransferase family.</text>
</comment>
<keyword evidence="3 7" id="KW-0808">Transferase</keyword>
<dbReference type="GO" id="GO:0008616">
    <property type="term" value="P:tRNA queuosine(34) biosynthetic process"/>
    <property type="evidence" value="ECO:0007669"/>
    <property type="project" value="UniProtKB-UniRule"/>
</dbReference>
<dbReference type="OrthoDB" id="9805417at2"/>
<dbReference type="RefSeq" id="WP_013434177.1">
    <property type="nucleotide sequence ID" value="NC_014722.1"/>
</dbReference>
<evidence type="ECO:0000313" key="10">
    <source>
        <dbReference type="Proteomes" id="UP000007437"/>
    </source>
</evidence>
<feature type="binding site" evidence="7">
    <location>
        <position position="313"/>
    </location>
    <ligand>
        <name>Zn(2+)</name>
        <dbReference type="ChEBI" id="CHEBI:29105"/>
    </ligand>
</feature>
<dbReference type="SUPFAM" id="SSF51713">
    <property type="entry name" value="tRNA-guanine transglycosylase"/>
    <property type="match status" value="1"/>
</dbReference>
<feature type="binding site" evidence="7">
    <location>
        <position position="193"/>
    </location>
    <ligand>
        <name>substrate</name>
    </ligand>
</feature>
<protein>
    <recommendedName>
        <fullName evidence="7">Queuine tRNA-ribosyltransferase</fullName>
        <ecNumber evidence="7">2.4.2.29</ecNumber>
    </recommendedName>
    <alternativeName>
        <fullName evidence="7">Guanine insertion enzyme</fullName>
    </alternativeName>
    <alternativeName>
        <fullName evidence="7">tRNA-guanine transglycosylase</fullName>
    </alternativeName>
</protein>
<dbReference type="AlphaFoldDB" id="E5AM66"/>
<dbReference type="EMBL" id="FR687359">
    <property type="protein sequence ID" value="CBW73943.1"/>
    <property type="molecule type" value="Genomic_DNA"/>
</dbReference>
<evidence type="ECO:0000256" key="4">
    <source>
        <dbReference type="ARBA" id="ARBA00022694"/>
    </source>
</evidence>
<feature type="binding site" evidence="7">
    <location>
        <position position="220"/>
    </location>
    <ligand>
        <name>substrate</name>
    </ligand>
</feature>
<dbReference type="Pfam" id="PF01702">
    <property type="entry name" value="TGT"/>
    <property type="match status" value="1"/>
</dbReference>
<evidence type="ECO:0000256" key="2">
    <source>
        <dbReference type="ARBA" id="ARBA00022676"/>
    </source>
</evidence>
<feature type="binding site" evidence="7">
    <location>
        <position position="308"/>
    </location>
    <ligand>
        <name>Zn(2+)</name>
        <dbReference type="ChEBI" id="CHEBI:29105"/>
    </ligand>
</feature>
<dbReference type="HAMAP" id="MF_00168">
    <property type="entry name" value="Q_tRNA_Tgt"/>
    <property type="match status" value="1"/>
</dbReference>
<dbReference type="eggNOG" id="COG0343">
    <property type="taxonomic scope" value="Bacteria"/>
</dbReference>
<dbReference type="Gene3D" id="3.20.20.105">
    <property type="entry name" value="Queuine tRNA-ribosyltransferase-like"/>
    <property type="match status" value="1"/>
</dbReference>
<feature type="region of interest" description="RNA binding; important for wobble base 34 recognition" evidence="7">
    <location>
        <begin position="275"/>
        <end position="279"/>
    </location>
</feature>
<evidence type="ECO:0000256" key="3">
    <source>
        <dbReference type="ARBA" id="ARBA00022679"/>
    </source>
</evidence>
<feature type="active site" description="Nucleophile" evidence="7">
    <location>
        <position position="270"/>
    </location>
</feature>
<dbReference type="EC" id="2.4.2.29" evidence="7"/>
<evidence type="ECO:0000256" key="5">
    <source>
        <dbReference type="ARBA" id="ARBA00022785"/>
    </source>
</evidence>
<keyword evidence="5 7" id="KW-0671">Queuosine biosynthesis</keyword>